<reference evidence="6 7" key="1">
    <citation type="submission" date="2019-02" db="EMBL/GenBank/DDBJ databases">
        <title>Genome sequencing of the rare red list fungi Bondarzewia mesenterica.</title>
        <authorList>
            <person name="Buettner E."/>
            <person name="Kellner H."/>
        </authorList>
    </citation>
    <scope>NUCLEOTIDE SEQUENCE [LARGE SCALE GENOMIC DNA]</scope>
    <source>
        <strain evidence="6 7">DSM 108281</strain>
    </source>
</reference>
<dbReference type="PROSITE" id="PS50404">
    <property type="entry name" value="GST_NTER"/>
    <property type="match status" value="1"/>
</dbReference>
<dbReference type="PROSITE" id="PS50405">
    <property type="entry name" value="GST_CTER"/>
    <property type="match status" value="1"/>
</dbReference>
<dbReference type="OrthoDB" id="282149at2759"/>
<dbReference type="InterPro" id="IPR040079">
    <property type="entry name" value="Glutathione_S-Trfase"/>
</dbReference>
<evidence type="ECO:0000256" key="3">
    <source>
        <dbReference type="SAM" id="MobiDB-lite"/>
    </source>
</evidence>
<dbReference type="Proteomes" id="UP000310158">
    <property type="component" value="Unassembled WGS sequence"/>
</dbReference>
<dbReference type="Gene3D" id="1.20.1050.10">
    <property type="match status" value="1"/>
</dbReference>
<dbReference type="Gene3D" id="3.40.30.10">
    <property type="entry name" value="Glutaredoxin"/>
    <property type="match status" value="1"/>
</dbReference>
<dbReference type="PANTHER" id="PTHR44051:SF8">
    <property type="entry name" value="GLUTATHIONE S-TRANSFERASE GSTA"/>
    <property type="match status" value="1"/>
</dbReference>
<evidence type="ECO:0000256" key="2">
    <source>
        <dbReference type="RuleBase" id="RU003494"/>
    </source>
</evidence>
<dbReference type="EMBL" id="SGPL01000438">
    <property type="protein sequence ID" value="THH12636.1"/>
    <property type="molecule type" value="Genomic_DNA"/>
</dbReference>
<dbReference type="InterPro" id="IPR010987">
    <property type="entry name" value="Glutathione-S-Trfase_C-like"/>
</dbReference>
<dbReference type="Pfam" id="PF10203">
    <property type="entry name" value="Pet191_N"/>
    <property type="match status" value="1"/>
</dbReference>
<accession>A0A4S4LKK2</accession>
<protein>
    <recommendedName>
        <fullName evidence="8">Glutathione S-transferase</fullName>
    </recommendedName>
</protein>
<dbReference type="SFLD" id="SFLDS00019">
    <property type="entry name" value="Glutathione_Transferase_(cytos"/>
    <property type="match status" value="1"/>
</dbReference>
<feature type="domain" description="GST N-terminal" evidence="4">
    <location>
        <begin position="132"/>
        <end position="219"/>
    </location>
</feature>
<dbReference type="InterPro" id="IPR018793">
    <property type="entry name" value="Cyt_c_oxidase_assmbl_Pet191"/>
</dbReference>
<organism evidence="6 7">
    <name type="scientific">Bondarzewia mesenterica</name>
    <dbReference type="NCBI Taxonomy" id="1095465"/>
    <lineage>
        <taxon>Eukaryota</taxon>
        <taxon>Fungi</taxon>
        <taxon>Dikarya</taxon>
        <taxon>Basidiomycota</taxon>
        <taxon>Agaricomycotina</taxon>
        <taxon>Agaricomycetes</taxon>
        <taxon>Russulales</taxon>
        <taxon>Bondarzewiaceae</taxon>
        <taxon>Bondarzewia</taxon>
    </lineage>
</organism>
<dbReference type="CDD" id="cd03048">
    <property type="entry name" value="GST_N_Ure2p_like"/>
    <property type="match status" value="1"/>
</dbReference>
<dbReference type="SUPFAM" id="SSF52833">
    <property type="entry name" value="Thioredoxin-like"/>
    <property type="match status" value="1"/>
</dbReference>
<dbReference type="Pfam" id="PF00043">
    <property type="entry name" value="GST_C"/>
    <property type="match status" value="1"/>
</dbReference>
<dbReference type="Pfam" id="PF02798">
    <property type="entry name" value="GST_N"/>
    <property type="match status" value="1"/>
</dbReference>
<feature type="region of interest" description="Disordered" evidence="3">
    <location>
        <begin position="77"/>
        <end position="97"/>
    </location>
</feature>
<dbReference type="InterPro" id="IPR036282">
    <property type="entry name" value="Glutathione-S-Trfase_C_sf"/>
</dbReference>
<dbReference type="SFLD" id="SFLDG01151">
    <property type="entry name" value="Main.2:_Nu-like"/>
    <property type="match status" value="1"/>
</dbReference>
<dbReference type="PANTHER" id="PTHR44051">
    <property type="entry name" value="GLUTATHIONE S-TRANSFERASE-RELATED"/>
    <property type="match status" value="1"/>
</dbReference>
<dbReference type="InterPro" id="IPR004046">
    <property type="entry name" value="GST_C"/>
</dbReference>
<sequence>MSNYCDPLITALKDCLLHSDCVLKQGYLPSQCIKEHFDDLPEQCKSLRQATFECKRGMLDMRKRFRGNNAGAAVVKIKEQSTSTSDPPSSPSSTVASKQHMALSVLSSTSRTLIRLAALSRTLSTMSSNSIKLYTASTPNGRKVSIFLEELKSAYGLNYDAQRLDSSKAEQKEPWFIKINPNGRIPAIVDHSRGGPDGFSVFESAAILLYLAQQKDKEYRFWFKPDEQPEDYSEMLQWIFFAHGGVGPMQGQAGHFLRLSEDIPYGKKRYTDETKRLYNVLELRLKERDYLAGPGRGVYSLADINVYPWIAMHDYVNIALDEWPGLKAWVERMADKPAVKAGWQVPA</sequence>
<comment type="similarity">
    <text evidence="1 2">Belongs to the GST superfamily.</text>
</comment>
<keyword evidence="7" id="KW-1185">Reference proteome</keyword>
<feature type="compositionally biased region" description="Low complexity" evidence="3">
    <location>
        <begin position="81"/>
        <end position="94"/>
    </location>
</feature>
<proteinExistence type="inferred from homology"/>
<dbReference type="SFLD" id="SFLDG00358">
    <property type="entry name" value="Main_(cytGST)"/>
    <property type="match status" value="1"/>
</dbReference>
<dbReference type="InterPro" id="IPR004045">
    <property type="entry name" value="Glutathione_S-Trfase_N"/>
</dbReference>
<dbReference type="SUPFAM" id="SSF47616">
    <property type="entry name" value="GST C-terminal domain-like"/>
    <property type="match status" value="1"/>
</dbReference>
<evidence type="ECO:0000259" key="4">
    <source>
        <dbReference type="PROSITE" id="PS50404"/>
    </source>
</evidence>
<evidence type="ECO:0000313" key="6">
    <source>
        <dbReference type="EMBL" id="THH12636.1"/>
    </source>
</evidence>
<comment type="caution">
    <text evidence="6">The sequence shown here is derived from an EMBL/GenBank/DDBJ whole genome shotgun (WGS) entry which is preliminary data.</text>
</comment>
<gene>
    <name evidence="6" type="ORF">EW146_g7513</name>
</gene>
<evidence type="ECO:0000259" key="5">
    <source>
        <dbReference type="PROSITE" id="PS50405"/>
    </source>
</evidence>
<evidence type="ECO:0008006" key="8">
    <source>
        <dbReference type="Google" id="ProtNLM"/>
    </source>
</evidence>
<dbReference type="InterPro" id="IPR036249">
    <property type="entry name" value="Thioredoxin-like_sf"/>
</dbReference>
<evidence type="ECO:0000313" key="7">
    <source>
        <dbReference type="Proteomes" id="UP000310158"/>
    </source>
</evidence>
<dbReference type="AlphaFoldDB" id="A0A4S4LKK2"/>
<name>A0A4S4LKK2_9AGAM</name>
<feature type="domain" description="GST C-terminal" evidence="5">
    <location>
        <begin position="228"/>
        <end position="347"/>
    </location>
</feature>
<evidence type="ECO:0000256" key="1">
    <source>
        <dbReference type="ARBA" id="ARBA00007409"/>
    </source>
</evidence>